<dbReference type="InterPro" id="IPR003959">
    <property type="entry name" value="ATPase_AAA_core"/>
</dbReference>
<dbReference type="EMBL" id="JBFAKC010000003">
    <property type="protein sequence ID" value="MEV0707373.1"/>
    <property type="molecule type" value="Genomic_DNA"/>
</dbReference>
<organism evidence="2 3">
    <name type="scientific">Nocardia aurea</name>
    <dbReference type="NCBI Taxonomy" id="2144174"/>
    <lineage>
        <taxon>Bacteria</taxon>
        <taxon>Bacillati</taxon>
        <taxon>Actinomycetota</taxon>
        <taxon>Actinomycetes</taxon>
        <taxon>Mycobacteriales</taxon>
        <taxon>Nocardiaceae</taxon>
        <taxon>Nocardia</taxon>
    </lineage>
</organism>
<dbReference type="CDD" id="cd00267">
    <property type="entry name" value="ABC_ATPase"/>
    <property type="match status" value="1"/>
</dbReference>
<reference evidence="2 3" key="1">
    <citation type="submission" date="2024-06" db="EMBL/GenBank/DDBJ databases">
        <title>The Natural Products Discovery Center: Release of the First 8490 Sequenced Strains for Exploring Actinobacteria Biosynthetic Diversity.</title>
        <authorList>
            <person name="Kalkreuter E."/>
            <person name="Kautsar S.A."/>
            <person name="Yang D."/>
            <person name="Bader C.D."/>
            <person name="Teijaro C.N."/>
            <person name="Fluegel L."/>
            <person name="Davis C.M."/>
            <person name="Simpson J.R."/>
            <person name="Lauterbach L."/>
            <person name="Steele A.D."/>
            <person name="Gui C."/>
            <person name="Meng S."/>
            <person name="Li G."/>
            <person name="Viehrig K."/>
            <person name="Ye F."/>
            <person name="Su P."/>
            <person name="Kiefer A.F."/>
            <person name="Nichols A."/>
            <person name="Cepeda A.J."/>
            <person name="Yan W."/>
            <person name="Fan B."/>
            <person name="Jiang Y."/>
            <person name="Adhikari A."/>
            <person name="Zheng C.-J."/>
            <person name="Schuster L."/>
            <person name="Cowan T.M."/>
            <person name="Smanski M.J."/>
            <person name="Chevrette M.G."/>
            <person name="De Carvalho L.P.S."/>
            <person name="Shen B."/>
        </authorList>
    </citation>
    <scope>NUCLEOTIDE SEQUENCE [LARGE SCALE GENOMIC DNA]</scope>
    <source>
        <strain evidence="2 3">NPDC050403</strain>
    </source>
</reference>
<dbReference type="PANTHER" id="PTHR43581">
    <property type="entry name" value="ATP/GTP PHOSPHATASE"/>
    <property type="match status" value="1"/>
</dbReference>
<keyword evidence="3" id="KW-1185">Reference proteome</keyword>
<protein>
    <submittedName>
        <fullName evidence="2">AAA family ATPase</fullName>
    </submittedName>
</protein>
<comment type="caution">
    <text evidence="2">The sequence shown here is derived from an EMBL/GenBank/DDBJ whole genome shotgun (WGS) entry which is preliminary data.</text>
</comment>
<dbReference type="RefSeq" id="WP_357781133.1">
    <property type="nucleotide sequence ID" value="NZ_JBFAKC010000003.1"/>
</dbReference>
<dbReference type="InterPro" id="IPR027417">
    <property type="entry name" value="P-loop_NTPase"/>
</dbReference>
<sequence>MSDENGDVEQPVVNLPNGDSIIESGPVVIVGPNGSGKTRRSRTISSEHPIEVVSALRNTKISPQLQAMALQQAKANFQSQIETARTQPYEFSNDFDFMLTALIGEAAEVSLDYLTQRRARVDAKLPERTTLEKIQQLWTKFFPGRQLTFRSYLPQVINTVAIGDEPAEYSAWQMSDGEKAALYLAGRTLYAEPNRVLLIDEPETHFHSLLAVRFWDEIEEARPDLRFIYVTHDMTFAASRKSAHYLLANPLDGLRSIKLSSEADDLAAVLLGTASLSFYATRIIFCEGDAESLDSRLYSAWFNSKEDVVQAVGSCDMVMRSVMALASSSLVRNLKVHGIIDRDFNSDENLSTLPNGVAPLGVHEVETLFCVPELVEMVARHFRVSFDRSAYEQKIVNAYSENDRHKVVLERWKLRVNSSFKALVTGVDTKRESLDDIRNSLPALFDQNKWNFSPVDILQEEKERVENPFATVPVDLGRILRLMPGKKLRAIALQSAGVRSKEQFDDLIISAVAGNDPELASLSINIRAALSNYLPVV</sequence>
<dbReference type="SUPFAM" id="SSF52540">
    <property type="entry name" value="P-loop containing nucleoside triphosphate hydrolases"/>
    <property type="match status" value="1"/>
</dbReference>
<evidence type="ECO:0000313" key="2">
    <source>
        <dbReference type="EMBL" id="MEV0707373.1"/>
    </source>
</evidence>
<gene>
    <name evidence="2" type="ORF">AB0I48_07405</name>
</gene>
<feature type="domain" description="ATPase AAA-type core" evidence="1">
    <location>
        <begin position="170"/>
        <end position="235"/>
    </location>
</feature>
<dbReference type="Gene3D" id="3.40.50.300">
    <property type="entry name" value="P-loop containing nucleotide triphosphate hydrolases"/>
    <property type="match status" value="1"/>
</dbReference>
<dbReference type="PANTHER" id="PTHR43581:SF4">
    <property type="entry name" value="ATP_GTP PHOSPHATASE"/>
    <property type="match status" value="1"/>
</dbReference>
<accession>A0ABV3FPU0</accession>
<evidence type="ECO:0000313" key="3">
    <source>
        <dbReference type="Proteomes" id="UP001551695"/>
    </source>
</evidence>
<dbReference type="InterPro" id="IPR051396">
    <property type="entry name" value="Bact_Antivir_Def_Nuclease"/>
</dbReference>
<dbReference type="Proteomes" id="UP001551695">
    <property type="component" value="Unassembled WGS sequence"/>
</dbReference>
<dbReference type="Pfam" id="PF13304">
    <property type="entry name" value="AAA_21"/>
    <property type="match status" value="1"/>
</dbReference>
<evidence type="ECO:0000259" key="1">
    <source>
        <dbReference type="Pfam" id="PF13304"/>
    </source>
</evidence>
<proteinExistence type="predicted"/>
<name>A0ABV3FPU0_9NOCA</name>